<keyword evidence="3 8" id="KW-1133">Transmembrane helix</keyword>
<keyword evidence="11" id="KW-1185">Reference proteome</keyword>
<evidence type="ECO:0000256" key="4">
    <source>
        <dbReference type="ARBA" id="ARBA00023040"/>
    </source>
</evidence>
<evidence type="ECO:0000313" key="10">
    <source>
        <dbReference type="EMBL" id="CAH1248332.1"/>
    </source>
</evidence>
<evidence type="ECO:0000256" key="8">
    <source>
        <dbReference type="SAM" id="Phobius"/>
    </source>
</evidence>
<accession>A0A8K0EGT7</accession>
<feature type="transmembrane region" description="Helical" evidence="8">
    <location>
        <begin position="143"/>
        <end position="165"/>
    </location>
</feature>
<comment type="subcellular location">
    <subcellularLocation>
        <location evidence="1">Membrane</location>
        <topology evidence="1">Multi-pass membrane protein</topology>
    </subcellularLocation>
</comment>
<dbReference type="PRINTS" id="PR00237">
    <property type="entry name" value="GPCRRHODOPSN"/>
</dbReference>
<sequence>MYPNVTQSVVDNITTATNDTVVYPQTLQIVNCLLLVVVMSVGTTANVLSFATFVLEKSLRTPANIPLLFLAVVDGLMCGLVAPLYLARTYEFETSSGEGLCRIVSFFFVLNINASACLIAVVGVFRVITVVYTDIFLRTIHPVISSCVVAVLSLSLATHYAIFPATTYQNCVNKLYKTPPVKDSVTEMITVSLVMFSLVVVAVCYCKIYRKTRQHMLSVQPNNLNNIVRVDVVTLRAAILILITFAISYIPLTVGVIWNRASRPPSGIILLKTMAFSIVLTGSMLNPFIYITTSSSFRKAIKSTCRRIFCCEVVRRWK</sequence>
<keyword evidence="6" id="KW-0675">Receptor</keyword>
<evidence type="ECO:0000313" key="11">
    <source>
        <dbReference type="Proteomes" id="UP000838412"/>
    </source>
</evidence>
<dbReference type="CDD" id="cd00637">
    <property type="entry name" value="7tm_classA_rhodopsin-like"/>
    <property type="match status" value="1"/>
</dbReference>
<gene>
    <name evidence="10" type="primary">GPR17</name>
    <name evidence="10" type="ORF">BLAG_LOCUS9684</name>
</gene>
<keyword evidence="5 8" id="KW-0472">Membrane</keyword>
<evidence type="ECO:0000256" key="2">
    <source>
        <dbReference type="ARBA" id="ARBA00022692"/>
    </source>
</evidence>
<feature type="transmembrane region" description="Helical" evidence="8">
    <location>
        <begin position="106"/>
        <end position="131"/>
    </location>
</feature>
<organism evidence="10 11">
    <name type="scientific">Branchiostoma lanceolatum</name>
    <name type="common">Common lancelet</name>
    <name type="synonym">Amphioxus lanceolatum</name>
    <dbReference type="NCBI Taxonomy" id="7740"/>
    <lineage>
        <taxon>Eukaryota</taxon>
        <taxon>Metazoa</taxon>
        <taxon>Chordata</taxon>
        <taxon>Cephalochordata</taxon>
        <taxon>Leptocardii</taxon>
        <taxon>Amphioxiformes</taxon>
        <taxon>Branchiostomatidae</taxon>
        <taxon>Branchiostoma</taxon>
    </lineage>
</organism>
<feature type="transmembrane region" description="Helical" evidence="8">
    <location>
        <begin position="185"/>
        <end position="206"/>
    </location>
</feature>
<evidence type="ECO:0000256" key="6">
    <source>
        <dbReference type="ARBA" id="ARBA00023170"/>
    </source>
</evidence>
<feature type="transmembrane region" description="Helical" evidence="8">
    <location>
        <begin position="237"/>
        <end position="258"/>
    </location>
</feature>
<feature type="transmembrane region" description="Helical" evidence="8">
    <location>
        <begin position="33"/>
        <end position="55"/>
    </location>
</feature>
<feature type="domain" description="G-protein coupled receptors family 1 profile" evidence="9">
    <location>
        <begin position="45"/>
        <end position="290"/>
    </location>
</feature>
<evidence type="ECO:0000256" key="3">
    <source>
        <dbReference type="ARBA" id="ARBA00022989"/>
    </source>
</evidence>
<dbReference type="PROSITE" id="PS50262">
    <property type="entry name" value="G_PROTEIN_RECEP_F1_2"/>
    <property type="match status" value="1"/>
</dbReference>
<feature type="transmembrane region" description="Helical" evidence="8">
    <location>
        <begin position="67"/>
        <end position="86"/>
    </location>
</feature>
<dbReference type="AlphaFoldDB" id="A0A8K0EGT7"/>
<keyword evidence="4" id="KW-0297">G-protein coupled receptor</keyword>
<dbReference type="PANTHER" id="PTHR45695">
    <property type="entry name" value="LEUCOKININ RECEPTOR-RELATED"/>
    <property type="match status" value="1"/>
</dbReference>
<proteinExistence type="predicted"/>
<feature type="transmembrane region" description="Helical" evidence="8">
    <location>
        <begin position="270"/>
        <end position="292"/>
    </location>
</feature>
<dbReference type="PANTHER" id="PTHR45695:SF9">
    <property type="entry name" value="LEUCOKININ RECEPTOR"/>
    <property type="match status" value="1"/>
</dbReference>
<dbReference type="Gene3D" id="1.20.1070.10">
    <property type="entry name" value="Rhodopsin 7-helix transmembrane proteins"/>
    <property type="match status" value="1"/>
</dbReference>
<dbReference type="Proteomes" id="UP000838412">
    <property type="component" value="Chromosome 16"/>
</dbReference>
<dbReference type="OrthoDB" id="10015560at2759"/>
<dbReference type="InterPro" id="IPR017452">
    <property type="entry name" value="GPCR_Rhodpsn_7TM"/>
</dbReference>
<keyword evidence="2 8" id="KW-0812">Transmembrane</keyword>
<name>A0A8K0EGT7_BRALA</name>
<dbReference type="SMART" id="SM01381">
    <property type="entry name" value="7TM_GPCR_Srsx"/>
    <property type="match status" value="1"/>
</dbReference>
<dbReference type="EMBL" id="OV696701">
    <property type="protein sequence ID" value="CAH1248332.1"/>
    <property type="molecule type" value="Genomic_DNA"/>
</dbReference>
<evidence type="ECO:0000256" key="5">
    <source>
        <dbReference type="ARBA" id="ARBA00023136"/>
    </source>
</evidence>
<evidence type="ECO:0000256" key="1">
    <source>
        <dbReference type="ARBA" id="ARBA00004141"/>
    </source>
</evidence>
<dbReference type="InterPro" id="IPR000276">
    <property type="entry name" value="GPCR_Rhodpsn"/>
</dbReference>
<dbReference type="GO" id="GO:0004930">
    <property type="term" value="F:G protein-coupled receptor activity"/>
    <property type="evidence" value="ECO:0007669"/>
    <property type="project" value="UniProtKB-KW"/>
</dbReference>
<keyword evidence="7" id="KW-0807">Transducer</keyword>
<evidence type="ECO:0000256" key="7">
    <source>
        <dbReference type="ARBA" id="ARBA00023224"/>
    </source>
</evidence>
<dbReference type="GO" id="GO:0005886">
    <property type="term" value="C:plasma membrane"/>
    <property type="evidence" value="ECO:0007669"/>
    <property type="project" value="TreeGrafter"/>
</dbReference>
<reference evidence="10" key="1">
    <citation type="submission" date="2022-01" db="EMBL/GenBank/DDBJ databases">
        <authorList>
            <person name="Braso-Vives M."/>
        </authorList>
    </citation>
    <scope>NUCLEOTIDE SEQUENCE</scope>
</reference>
<dbReference type="Pfam" id="PF00001">
    <property type="entry name" value="7tm_1"/>
    <property type="match status" value="1"/>
</dbReference>
<protein>
    <submittedName>
        <fullName evidence="10">GPR17 protein</fullName>
    </submittedName>
</protein>
<evidence type="ECO:0000259" key="9">
    <source>
        <dbReference type="PROSITE" id="PS50262"/>
    </source>
</evidence>
<dbReference type="SUPFAM" id="SSF81321">
    <property type="entry name" value="Family A G protein-coupled receptor-like"/>
    <property type="match status" value="1"/>
</dbReference>